<accession>A0A9N9HVL4</accession>
<feature type="non-terminal residue" evidence="1">
    <location>
        <position position="1"/>
    </location>
</feature>
<sequence>LNKNGFYKYCQLREVTSRNDCEIGQLKYQLTEYYYNINQLKDVIARLDNKTFSITNSIYKQDIGEEDTGFRIIGNARERGISGSDNISDNDSSDCKV</sequence>
<gene>
    <name evidence="1" type="ORF">FCALED_LOCUS13768</name>
</gene>
<proteinExistence type="predicted"/>
<protein>
    <submittedName>
        <fullName evidence="1">1238_t:CDS:1</fullName>
    </submittedName>
</protein>
<evidence type="ECO:0000313" key="1">
    <source>
        <dbReference type="EMBL" id="CAG8707466.1"/>
    </source>
</evidence>
<dbReference type="Proteomes" id="UP000789570">
    <property type="component" value="Unassembled WGS sequence"/>
</dbReference>
<dbReference type="EMBL" id="CAJVPQ010008501">
    <property type="protein sequence ID" value="CAG8707466.1"/>
    <property type="molecule type" value="Genomic_DNA"/>
</dbReference>
<dbReference type="AlphaFoldDB" id="A0A9N9HVL4"/>
<name>A0A9N9HVL4_9GLOM</name>
<reference evidence="1" key="1">
    <citation type="submission" date="2021-06" db="EMBL/GenBank/DDBJ databases">
        <authorList>
            <person name="Kallberg Y."/>
            <person name="Tangrot J."/>
            <person name="Rosling A."/>
        </authorList>
    </citation>
    <scope>NUCLEOTIDE SEQUENCE</scope>
    <source>
        <strain evidence="1">UK204</strain>
    </source>
</reference>
<comment type="caution">
    <text evidence="1">The sequence shown here is derived from an EMBL/GenBank/DDBJ whole genome shotgun (WGS) entry which is preliminary data.</text>
</comment>
<evidence type="ECO:0000313" key="2">
    <source>
        <dbReference type="Proteomes" id="UP000789570"/>
    </source>
</evidence>
<organism evidence="1 2">
    <name type="scientific">Funneliformis caledonium</name>
    <dbReference type="NCBI Taxonomy" id="1117310"/>
    <lineage>
        <taxon>Eukaryota</taxon>
        <taxon>Fungi</taxon>
        <taxon>Fungi incertae sedis</taxon>
        <taxon>Mucoromycota</taxon>
        <taxon>Glomeromycotina</taxon>
        <taxon>Glomeromycetes</taxon>
        <taxon>Glomerales</taxon>
        <taxon>Glomeraceae</taxon>
        <taxon>Funneliformis</taxon>
    </lineage>
</organism>
<keyword evidence="2" id="KW-1185">Reference proteome</keyword>